<organism evidence="1 2">
    <name type="scientific">Roseibium aggregatum</name>
    <dbReference type="NCBI Taxonomy" id="187304"/>
    <lineage>
        <taxon>Bacteria</taxon>
        <taxon>Pseudomonadati</taxon>
        <taxon>Pseudomonadota</taxon>
        <taxon>Alphaproteobacteria</taxon>
        <taxon>Hyphomicrobiales</taxon>
        <taxon>Stappiaceae</taxon>
        <taxon>Roseibium</taxon>
    </lineage>
</organism>
<proteinExistence type="predicted"/>
<evidence type="ECO:0000313" key="1">
    <source>
        <dbReference type="EMBL" id="CTQ47279.1"/>
    </source>
</evidence>
<sequence length="249" mass="28710">MNDTSDKITSSNADVYAVRRDDHFEIHFPFNREAVAEVKEAFDRPKWDKIAKVWTVALDQEYALEAGLDDIADIFVEAEDMSVSLEQKLREALPTINLKIEILEGKFAVWIAFHRNANRCLQRELDGRWDADRGAWILPMASVDGFLRNAEWLARTSEELGGHKEKKKSVKPLLVLEPDLPSVGDEIETPEGIRTVNRISDEYEYRDSRDLFDAFFALCSPEKQDELMAKPFWKKTNLYKVFLSDPQTP</sequence>
<dbReference type="RefSeq" id="WP_055661320.1">
    <property type="nucleotide sequence ID" value="NZ_CXST01000006.1"/>
</dbReference>
<dbReference type="EMBL" id="CXST01000006">
    <property type="protein sequence ID" value="CTQ47279.1"/>
    <property type="molecule type" value="Genomic_DNA"/>
</dbReference>
<evidence type="ECO:0000313" key="2">
    <source>
        <dbReference type="Proteomes" id="UP000048926"/>
    </source>
</evidence>
<dbReference type="AlphaFoldDB" id="A0A0M6YCX9"/>
<gene>
    <name evidence="1" type="ORF">LAL4801_05741</name>
</gene>
<keyword evidence="2" id="KW-1185">Reference proteome</keyword>
<accession>A0A0M6YCX9</accession>
<dbReference type="Proteomes" id="UP000048926">
    <property type="component" value="Unassembled WGS sequence"/>
</dbReference>
<reference evidence="2" key="1">
    <citation type="submission" date="2015-07" db="EMBL/GenBank/DDBJ databases">
        <authorList>
            <person name="Rodrigo-Torres Lidia"/>
            <person name="Arahal R.David."/>
        </authorList>
    </citation>
    <scope>NUCLEOTIDE SEQUENCE [LARGE SCALE GENOMIC DNA]</scope>
    <source>
        <strain evidence="2">CECT 4801</strain>
    </source>
</reference>
<protein>
    <submittedName>
        <fullName evidence="1">Uncharacterized protein</fullName>
    </submittedName>
</protein>
<name>A0A0M6YCX9_9HYPH</name>